<dbReference type="Proteomes" id="UP000830326">
    <property type="component" value="Chromosome"/>
</dbReference>
<protein>
    <recommendedName>
        <fullName evidence="2">RNA polymerase sigma factor SigS</fullName>
    </recommendedName>
</protein>
<dbReference type="InterPro" id="IPR036388">
    <property type="entry name" value="WH-like_DNA-bd_sf"/>
</dbReference>
<sequence length="155" mass="18421">MNHQYEDYQGLVYTVLKKLNMKKPYEDYIQDAYFIYDQCMKNYDSTKSNFSTYFTIQLTFYYMSLFRKQRDQSSRLSLLGHCSKDSFTPDPILDWISLHDIFYYCDLTEFEKSVVRLTLGGCTVGEISEAESVSETTVKRARKMIKEKTRKHLII</sequence>
<evidence type="ECO:0000256" key="5">
    <source>
        <dbReference type="ARBA" id="ARBA00024701"/>
    </source>
</evidence>
<organism evidence="7 8">
    <name type="scientific">Halobacillus amylolyticus</name>
    <dbReference type="NCBI Taxonomy" id="2932259"/>
    <lineage>
        <taxon>Bacteria</taxon>
        <taxon>Bacillati</taxon>
        <taxon>Bacillota</taxon>
        <taxon>Bacilli</taxon>
        <taxon>Bacillales</taxon>
        <taxon>Bacillaceae</taxon>
        <taxon>Halobacillus</taxon>
    </lineage>
</organism>
<evidence type="ECO:0000256" key="4">
    <source>
        <dbReference type="ARBA" id="ARBA00023163"/>
    </source>
</evidence>
<dbReference type="EMBL" id="CP095075">
    <property type="protein sequence ID" value="UOR11335.1"/>
    <property type="molecule type" value="Genomic_DNA"/>
</dbReference>
<keyword evidence="4" id="KW-0804">Transcription</keyword>
<evidence type="ECO:0000256" key="3">
    <source>
        <dbReference type="ARBA" id="ARBA00023015"/>
    </source>
</evidence>
<dbReference type="InterPro" id="IPR007627">
    <property type="entry name" value="RNA_pol_sigma70_r2"/>
</dbReference>
<dbReference type="Pfam" id="PF04542">
    <property type="entry name" value="Sigma70_r2"/>
    <property type="match status" value="1"/>
</dbReference>
<comment type="function">
    <text evidence="5">Sigma factors are initiation factors that promote the attachment of RNA polymerase to specific initiation sites and are then released. Sigma-S contributes to the protection against external stress, thus playing a role in cellular fitness and survival.</text>
</comment>
<dbReference type="SUPFAM" id="SSF46894">
    <property type="entry name" value="C-terminal effector domain of the bipartite response regulators"/>
    <property type="match status" value="1"/>
</dbReference>
<keyword evidence="8" id="KW-1185">Reference proteome</keyword>
<gene>
    <name evidence="7" type="ORF">MUO15_17315</name>
</gene>
<evidence type="ECO:0000313" key="8">
    <source>
        <dbReference type="Proteomes" id="UP000830326"/>
    </source>
</evidence>
<reference evidence="7" key="1">
    <citation type="submission" date="2022-04" db="EMBL/GenBank/DDBJ databases">
        <title>Halobacillus sp. isolated from saltern.</title>
        <authorList>
            <person name="Won M."/>
            <person name="Lee C.-M."/>
            <person name="Woen H.-Y."/>
            <person name="Kwon S.-W."/>
        </authorList>
    </citation>
    <scope>NUCLEOTIDE SEQUENCE</scope>
    <source>
        <strain evidence="7">SSHM10-5</strain>
    </source>
</reference>
<name>A0ABY4H8Z6_9BACI</name>
<dbReference type="SUPFAM" id="SSF88946">
    <property type="entry name" value="Sigma2 domain of RNA polymerase sigma factors"/>
    <property type="match status" value="1"/>
</dbReference>
<dbReference type="Gene3D" id="1.10.10.10">
    <property type="entry name" value="Winged helix-like DNA-binding domain superfamily/Winged helix DNA-binding domain"/>
    <property type="match status" value="1"/>
</dbReference>
<evidence type="ECO:0000259" key="6">
    <source>
        <dbReference type="Pfam" id="PF04542"/>
    </source>
</evidence>
<dbReference type="InterPro" id="IPR013325">
    <property type="entry name" value="RNA_pol_sigma_r2"/>
</dbReference>
<evidence type="ECO:0000313" key="7">
    <source>
        <dbReference type="EMBL" id="UOR11335.1"/>
    </source>
</evidence>
<evidence type="ECO:0000256" key="1">
    <source>
        <dbReference type="ARBA" id="ARBA00007788"/>
    </source>
</evidence>
<proteinExistence type="inferred from homology"/>
<evidence type="ECO:0000256" key="2">
    <source>
        <dbReference type="ARBA" id="ARBA00021245"/>
    </source>
</evidence>
<accession>A0ABY4H8Z6</accession>
<dbReference type="InterPro" id="IPR016032">
    <property type="entry name" value="Sig_transdc_resp-reg_C-effctor"/>
</dbReference>
<keyword evidence="3" id="KW-0805">Transcription regulation</keyword>
<dbReference type="RefSeq" id="WP_245031283.1">
    <property type="nucleotide sequence ID" value="NZ_CP095075.1"/>
</dbReference>
<comment type="similarity">
    <text evidence="1">Belongs to the sigma-70 factor family.</text>
</comment>
<feature type="domain" description="RNA polymerase sigma-70 region 2" evidence="6">
    <location>
        <begin position="5"/>
        <end position="70"/>
    </location>
</feature>